<feature type="transmembrane region" description="Helical" evidence="1">
    <location>
        <begin position="46"/>
        <end position="64"/>
    </location>
</feature>
<feature type="transmembrane region" description="Helical" evidence="1">
    <location>
        <begin position="71"/>
        <end position="89"/>
    </location>
</feature>
<keyword evidence="1" id="KW-0812">Transmembrane</keyword>
<evidence type="ECO:0000256" key="1">
    <source>
        <dbReference type="SAM" id="Phobius"/>
    </source>
</evidence>
<feature type="transmembrane region" description="Helical" evidence="1">
    <location>
        <begin position="95"/>
        <end position="117"/>
    </location>
</feature>
<keyword evidence="3" id="KW-1185">Reference proteome</keyword>
<keyword evidence="1" id="KW-0472">Membrane</keyword>
<keyword evidence="1" id="KW-1133">Transmembrane helix</keyword>
<protein>
    <submittedName>
        <fullName evidence="2">Uncharacterized protein</fullName>
    </submittedName>
</protein>
<comment type="caution">
    <text evidence="2">The sequence shown here is derived from an EMBL/GenBank/DDBJ whole genome shotgun (WGS) entry which is preliminary data.</text>
</comment>
<organism evidence="2 3">
    <name type="scientific">Paractinoplanes globisporus</name>
    <dbReference type="NCBI Taxonomy" id="113565"/>
    <lineage>
        <taxon>Bacteria</taxon>
        <taxon>Bacillati</taxon>
        <taxon>Actinomycetota</taxon>
        <taxon>Actinomycetes</taxon>
        <taxon>Micromonosporales</taxon>
        <taxon>Micromonosporaceae</taxon>
        <taxon>Paractinoplanes</taxon>
    </lineage>
</organism>
<dbReference type="RefSeq" id="WP_020510372.1">
    <property type="nucleotide sequence ID" value="NZ_JBIAZU010000002.1"/>
</dbReference>
<reference evidence="2 3" key="1">
    <citation type="submission" date="2024-10" db="EMBL/GenBank/DDBJ databases">
        <title>The Natural Products Discovery Center: Release of the First 8490 Sequenced Strains for Exploring Actinobacteria Biosynthetic Diversity.</title>
        <authorList>
            <person name="Kalkreuter E."/>
            <person name="Kautsar S.A."/>
            <person name="Yang D."/>
            <person name="Bader C.D."/>
            <person name="Teijaro C.N."/>
            <person name="Fluegel L."/>
            <person name="Davis C.M."/>
            <person name="Simpson J.R."/>
            <person name="Lauterbach L."/>
            <person name="Steele A.D."/>
            <person name="Gui C."/>
            <person name="Meng S."/>
            <person name="Li G."/>
            <person name="Viehrig K."/>
            <person name="Ye F."/>
            <person name="Su P."/>
            <person name="Kiefer A.F."/>
            <person name="Nichols A."/>
            <person name="Cepeda A.J."/>
            <person name="Yan W."/>
            <person name="Fan B."/>
            <person name="Jiang Y."/>
            <person name="Adhikari A."/>
            <person name="Zheng C.-J."/>
            <person name="Schuster L."/>
            <person name="Cowan T.M."/>
            <person name="Smanski M.J."/>
            <person name="Chevrette M.G."/>
            <person name="De Carvalho L.P.S."/>
            <person name="Shen B."/>
        </authorList>
    </citation>
    <scope>NUCLEOTIDE SEQUENCE [LARGE SCALE GENOMIC DNA]</scope>
    <source>
        <strain evidence="2 3">NPDC000087</strain>
    </source>
</reference>
<dbReference type="Proteomes" id="UP001602245">
    <property type="component" value="Unassembled WGS sequence"/>
</dbReference>
<accession>A0ABW6WBE8</accession>
<evidence type="ECO:0000313" key="2">
    <source>
        <dbReference type="EMBL" id="MFF5290637.1"/>
    </source>
</evidence>
<proteinExistence type="predicted"/>
<evidence type="ECO:0000313" key="3">
    <source>
        <dbReference type="Proteomes" id="UP001602245"/>
    </source>
</evidence>
<sequence>MHRWTRWPLRITASVAALLLFDQAVYAGQFLAGTFPALHTHRENATFAGIAVLVAGAAAALVRWPGRGPVWPLFAFLGLFGLIAAQIALGFLRILALHIPLGVLIILGGLLLAAWSWRYRPAGEPS</sequence>
<gene>
    <name evidence="2" type="ORF">ACFY35_14420</name>
</gene>
<name>A0ABW6WBE8_9ACTN</name>
<dbReference type="EMBL" id="JBIAZU010000002">
    <property type="protein sequence ID" value="MFF5290637.1"/>
    <property type="molecule type" value="Genomic_DNA"/>
</dbReference>